<sequence length="380" mass="44102">MNSSKFHKKTWIVGVVFFLLLILLSFFSTSDSPKQYPSFLTESPSLTGTKAIYTYLRQQSDDVTRVTSLPHEETNTEELRMMINPPVLTDKVAEESYLEYIEKGNTLVIWKENPNDLFGIEATLQVDPYTKQTQQPSQVQSPNNSYEAVINSAYRLESTEQDNVLLEDSYGVLALERRIGDGHLIVITEPNWLTNDQITDYEHTEIIFDTLSFERFPSITFDEFHFHSSNGLVSPLKIFPGWAYVLFVEGIIFALFVLWYQGKRFGPIRIAREEHVRLGDERLNAVAIWHLKGKNYKSAILHQVDYLKEAIRERYGIPYDNSWQKRMEHLVPTLESLSTKDATYFAQELETVLNKDKINKYEFLTLSASIEKIREEVETR</sequence>
<keyword evidence="1" id="KW-1133">Transmembrane helix</keyword>
<organism evidence="3 4">
    <name type="scientific">Gracilibacillus dipsosauri</name>
    <dbReference type="NCBI Taxonomy" id="178340"/>
    <lineage>
        <taxon>Bacteria</taxon>
        <taxon>Bacillati</taxon>
        <taxon>Bacillota</taxon>
        <taxon>Bacilli</taxon>
        <taxon>Bacillales</taxon>
        <taxon>Bacillaceae</taxon>
        <taxon>Gracilibacillus</taxon>
    </lineage>
</organism>
<keyword evidence="1" id="KW-0812">Transmembrane</keyword>
<comment type="caution">
    <text evidence="3">The sequence shown here is derived from an EMBL/GenBank/DDBJ whole genome shotgun (WGS) entry which is preliminary data.</text>
</comment>
<feature type="transmembrane region" description="Helical" evidence="1">
    <location>
        <begin position="241"/>
        <end position="260"/>
    </location>
</feature>
<evidence type="ECO:0000313" key="4">
    <source>
        <dbReference type="Proteomes" id="UP000245624"/>
    </source>
</evidence>
<accession>A0A317KZK5</accession>
<keyword evidence="1" id="KW-0472">Membrane</keyword>
<dbReference type="EMBL" id="QGTD01000011">
    <property type="protein sequence ID" value="PWU67988.1"/>
    <property type="molecule type" value="Genomic_DNA"/>
</dbReference>
<dbReference type="OrthoDB" id="2935725at2"/>
<feature type="domain" description="DUF4350" evidence="2">
    <location>
        <begin position="42"/>
        <end position="205"/>
    </location>
</feature>
<dbReference type="AlphaFoldDB" id="A0A317KZK5"/>
<name>A0A317KZK5_9BACI</name>
<evidence type="ECO:0000259" key="2">
    <source>
        <dbReference type="Pfam" id="PF14258"/>
    </source>
</evidence>
<dbReference type="Proteomes" id="UP000245624">
    <property type="component" value="Unassembled WGS sequence"/>
</dbReference>
<keyword evidence="4" id="KW-1185">Reference proteome</keyword>
<protein>
    <recommendedName>
        <fullName evidence="2">DUF4350 domain-containing protein</fullName>
    </recommendedName>
</protein>
<gene>
    <name evidence="3" type="ORF">DLJ74_12865</name>
</gene>
<reference evidence="3 4" key="1">
    <citation type="submission" date="2018-05" db="EMBL/GenBank/DDBJ databases">
        <title>Genomic analysis of Gracilibacillus dipsosauri DD1 reveals novel features of a salt-tolerant amylase.</title>
        <authorList>
            <person name="Deutch C.E."/>
            <person name="Yang S."/>
        </authorList>
    </citation>
    <scope>NUCLEOTIDE SEQUENCE [LARGE SCALE GENOMIC DNA]</scope>
    <source>
        <strain evidence="3 4">DD1</strain>
    </source>
</reference>
<evidence type="ECO:0000313" key="3">
    <source>
        <dbReference type="EMBL" id="PWU67988.1"/>
    </source>
</evidence>
<proteinExistence type="predicted"/>
<dbReference type="InterPro" id="IPR025646">
    <property type="entry name" value="DUF4350"/>
</dbReference>
<evidence type="ECO:0000256" key="1">
    <source>
        <dbReference type="SAM" id="Phobius"/>
    </source>
</evidence>
<dbReference type="RefSeq" id="WP_109984777.1">
    <property type="nucleotide sequence ID" value="NZ_QGTD01000011.1"/>
</dbReference>
<dbReference type="Pfam" id="PF14258">
    <property type="entry name" value="DUF4350"/>
    <property type="match status" value="1"/>
</dbReference>